<evidence type="ECO:0000313" key="1">
    <source>
        <dbReference type="EMBL" id="MBE6512535.1"/>
    </source>
</evidence>
<accession>A0A8T3VX27</accession>
<dbReference type="EMBL" id="SUTG01000020">
    <property type="protein sequence ID" value="MBE6512535.1"/>
    <property type="molecule type" value="Genomic_DNA"/>
</dbReference>
<dbReference type="AlphaFoldDB" id="A0A8T3VX27"/>
<dbReference type="Proteomes" id="UP000732619">
    <property type="component" value="Unassembled WGS sequence"/>
</dbReference>
<sequence>MSDNKDFENKVSLAINGNEIELNKFTDDIIKETILGLLKAIKTSEYGVDEVKDVEITIKNE</sequence>
<gene>
    <name evidence="1" type="ORF">E7Z75_05290</name>
</gene>
<evidence type="ECO:0000313" key="2">
    <source>
        <dbReference type="Proteomes" id="UP000732619"/>
    </source>
</evidence>
<reference evidence="1" key="1">
    <citation type="submission" date="2019-04" db="EMBL/GenBank/DDBJ databases">
        <title>Evolution of Biomass-Degrading Anaerobic Consortia Revealed by Metagenomics.</title>
        <authorList>
            <person name="Peng X."/>
        </authorList>
    </citation>
    <scope>NUCLEOTIDE SEQUENCE</scope>
    <source>
        <strain evidence="1">SIG14</strain>
    </source>
</reference>
<comment type="caution">
    <text evidence="1">The sequence shown here is derived from an EMBL/GenBank/DDBJ whole genome shotgun (WGS) entry which is preliminary data.</text>
</comment>
<name>A0A8T3VX27_METOL</name>
<protein>
    <submittedName>
        <fullName evidence="1">Uncharacterized protein</fullName>
    </submittedName>
</protein>
<proteinExistence type="predicted"/>
<organism evidence="1 2">
    <name type="scientific">Methanobrevibacter olleyae</name>
    <dbReference type="NCBI Taxonomy" id="294671"/>
    <lineage>
        <taxon>Archaea</taxon>
        <taxon>Methanobacteriati</taxon>
        <taxon>Methanobacteriota</taxon>
        <taxon>Methanomada group</taxon>
        <taxon>Methanobacteria</taxon>
        <taxon>Methanobacteriales</taxon>
        <taxon>Methanobacteriaceae</taxon>
        <taxon>Methanobrevibacter</taxon>
    </lineage>
</organism>